<evidence type="ECO:0000313" key="3">
    <source>
        <dbReference type="Proteomes" id="UP000184038"/>
    </source>
</evidence>
<accession>A0A1M7J1W0</accession>
<dbReference type="InterPro" id="IPR037522">
    <property type="entry name" value="HD_GYP_dom"/>
</dbReference>
<name>A0A1M7J1W0_9FIRM</name>
<dbReference type="Gene3D" id="1.10.3210.10">
    <property type="entry name" value="Hypothetical protein af1432"/>
    <property type="match status" value="1"/>
</dbReference>
<gene>
    <name evidence="2" type="ORF">SAMN02746066_02096</name>
</gene>
<sequence length="363" mass="41254">MRLISTSQIQSDMVLARPIYNEGRLILAEGTNNLGRYIKSLNRLGISEIYIEDTISEGIDVPDVLTVKTRNICKETIRNTFKDFTNRGKIQVEGIEKSIDLVIEEIMQNKDVLISLNDIGAADEYTYTHSVSTTVYALLLAQRLGYKIEMMKRLAIGTILHDIGKIYIDHDIMFKEGKLTDKEYEYVKKHTLLGYNALKSCDSLSELSRIISLTHHEHIDGTGYPRGLKGDELHQFSKIVAIADVYDALTSTRCYRPKWSNKQAMDMLMQYCGTKFDTDLVCRFLQLIAVYPNGTQVKLTDGRVGIVKEQNPGMPLRPVVRIFAEADGSKKEMYDVNLMIELNIVIAEDEFDYIIDDKSKQVG</sequence>
<dbReference type="InterPro" id="IPR003607">
    <property type="entry name" value="HD/PDEase_dom"/>
</dbReference>
<dbReference type="CDD" id="cd00077">
    <property type="entry name" value="HDc"/>
    <property type="match status" value="1"/>
</dbReference>
<reference evidence="2 3" key="1">
    <citation type="submission" date="2016-11" db="EMBL/GenBank/DDBJ databases">
        <authorList>
            <person name="Jaros S."/>
            <person name="Januszkiewicz K."/>
            <person name="Wedrychowicz H."/>
        </authorList>
    </citation>
    <scope>NUCLEOTIDE SEQUENCE [LARGE SCALE GENOMIC DNA]</scope>
    <source>
        <strain evidence="2 3">DSM 15930</strain>
    </source>
</reference>
<dbReference type="SMART" id="SM00471">
    <property type="entry name" value="HDc"/>
    <property type="match status" value="1"/>
</dbReference>
<proteinExistence type="predicted"/>
<dbReference type="SUPFAM" id="SSF109604">
    <property type="entry name" value="HD-domain/PDEase-like"/>
    <property type="match status" value="1"/>
</dbReference>
<dbReference type="OrthoDB" id="9804747at2"/>
<dbReference type="RefSeq" id="WP_073287223.1">
    <property type="nucleotide sequence ID" value="NZ_FRCP01000010.1"/>
</dbReference>
<dbReference type="EMBL" id="FRCP01000010">
    <property type="protein sequence ID" value="SHM47064.1"/>
    <property type="molecule type" value="Genomic_DNA"/>
</dbReference>
<keyword evidence="3" id="KW-1185">Reference proteome</keyword>
<organism evidence="2 3">
    <name type="scientific">Anaerosporobacter mobilis DSM 15930</name>
    <dbReference type="NCBI Taxonomy" id="1120996"/>
    <lineage>
        <taxon>Bacteria</taxon>
        <taxon>Bacillati</taxon>
        <taxon>Bacillota</taxon>
        <taxon>Clostridia</taxon>
        <taxon>Lachnospirales</taxon>
        <taxon>Lachnospiraceae</taxon>
        <taxon>Anaerosporobacter</taxon>
    </lineage>
</organism>
<dbReference type="InterPro" id="IPR006675">
    <property type="entry name" value="HDIG_dom"/>
</dbReference>
<protein>
    <submittedName>
        <fullName evidence="2">HDIG domain-containing protein</fullName>
    </submittedName>
</protein>
<dbReference type="STRING" id="1120996.SAMN02746066_02096"/>
<dbReference type="Proteomes" id="UP000184038">
    <property type="component" value="Unassembled WGS sequence"/>
</dbReference>
<dbReference type="AlphaFoldDB" id="A0A1M7J1W0"/>
<evidence type="ECO:0000259" key="1">
    <source>
        <dbReference type="PROSITE" id="PS51832"/>
    </source>
</evidence>
<dbReference type="PANTHER" id="PTHR43155:SF2">
    <property type="entry name" value="CYCLIC DI-GMP PHOSPHODIESTERASE PA4108"/>
    <property type="match status" value="1"/>
</dbReference>
<dbReference type="NCBIfam" id="TIGR00277">
    <property type="entry name" value="HDIG"/>
    <property type="match status" value="1"/>
</dbReference>
<dbReference type="PANTHER" id="PTHR43155">
    <property type="entry name" value="CYCLIC DI-GMP PHOSPHODIESTERASE PA4108-RELATED"/>
    <property type="match status" value="1"/>
</dbReference>
<dbReference type="Pfam" id="PF13487">
    <property type="entry name" value="HD_5"/>
    <property type="match status" value="1"/>
</dbReference>
<dbReference type="PROSITE" id="PS51832">
    <property type="entry name" value="HD_GYP"/>
    <property type="match status" value="1"/>
</dbReference>
<feature type="domain" description="HD-GYP" evidence="1">
    <location>
        <begin position="104"/>
        <end position="300"/>
    </location>
</feature>
<evidence type="ECO:0000313" key="2">
    <source>
        <dbReference type="EMBL" id="SHM47064.1"/>
    </source>
</evidence>